<dbReference type="EMBL" id="CARXXK010000001">
    <property type="protein sequence ID" value="CAI6346201.1"/>
    <property type="molecule type" value="Genomic_DNA"/>
</dbReference>
<dbReference type="AlphaFoldDB" id="A0AAV0VX04"/>
<organism evidence="2 3">
    <name type="scientific">Macrosiphum euphorbiae</name>
    <name type="common">potato aphid</name>
    <dbReference type="NCBI Taxonomy" id="13131"/>
    <lineage>
        <taxon>Eukaryota</taxon>
        <taxon>Metazoa</taxon>
        <taxon>Ecdysozoa</taxon>
        <taxon>Arthropoda</taxon>
        <taxon>Hexapoda</taxon>
        <taxon>Insecta</taxon>
        <taxon>Pterygota</taxon>
        <taxon>Neoptera</taxon>
        <taxon>Paraneoptera</taxon>
        <taxon>Hemiptera</taxon>
        <taxon>Sternorrhyncha</taxon>
        <taxon>Aphidomorpha</taxon>
        <taxon>Aphidoidea</taxon>
        <taxon>Aphididae</taxon>
        <taxon>Macrosiphini</taxon>
        <taxon>Macrosiphum</taxon>
    </lineage>
</organism>
<dbReference type="Proteomes" id="UP001160148">
    <property type="component" value="Unassembled WGS sequence"/>
</dbReference>
<proteinExistence type="predicted"/>
<evidence type="ECO:0000313" key="3">
    <source>
        <dbReference type="Proteomes" id="UP001160148"/>
    </source>
</evidence>
<evidence type="ECO:0000313" key="2">
    <source>
        <dbReference type="EMBL" id="CAI6346201.1"/>
    </source>
</evidence>
<evidence type="ECO:0000256" key="1">
    <source>
        <dbReference type="SAM" id="MobiDB-lite"/>
    </source>
</evidence>
<accession>A0AAV0VX04</accession>
<keyword evidence="3" id="KW-1185">Reference proteome</keyword>
<name>A0AAV0VX04_9HEMI</name>
<feature type="compositionally biased region" description="Acidic residues" evidence="1">
    <location>
        <begin position="102"/>
        <end position="122"/>
    </location>
</feature>
<comment type="caution">
    <text evidence="2">The sequence shown here is derived from an EMBL/GenBank/DDBJ whole genome shotgun (WGS) entry which is preliminary data.</text>
</comment>
<protein>
    <submittedName>
        <fullName evidence="2">Uncharacterized protein</fullName>
    </submittedName>
</protein>
<reference evidence="2 3" key="1">
    <citation type="submission" date="2023-01" db="EMBL/GenBank/DDBJ databases">
        <authorList>
            <person name="Whitehead M."/>
        </authorList>
    </citation>
    <scope>NUCLEOTIDE SEQUENCE [LARGE SCALE GENOMIC DNA]</scope>
</reference>
<gene>
    <name evidence="2" type="ORF">MEUPH1_LOCUS3136</name>
</gene>
<feature type="region of interest" description="Disordered" evidence="1">
    <location>
        <begin position="94"/>
        <end position="122"/>
    </location>
</feature>
<sequence length="122" mass="13878">MTEDRLSNLAILSIESNIAQTIDFDFDFDIFTNEKAQKMYYRKALDQGGGHSFGTTQDTIITSSGLDNNVFDRRGREHGSKLKRFTIPELCKSKFSSKNQEETENDEQQDVTEENEASEVLA</sequence>